<dbReference type="EMBL" id="JADNYJ010000325">
    <property type="protein sequence ID" value="KAF8871014.1"/>
    <property type="molecule type" value="Genomic_DNA"/>
</dbReference>
<feature type="compositionally biased region" description="Acidic residues" evidence="1">
    <location>
        <begin position="128"/>
        <end position="139"/>
    </location>
</feature>
<sequence length="438" mass="50206">MKLKTKLLSIDAATIGVIAQFIRFPSKFLQSFYVTQDVNCMNLVMTDTIFDSFKLFNDFIKARDWDAWVECQLQVELPGGPSLDLLNTGLFMPAHHTCYPMMMATPMATSQAQQPIGHPQSSSHVLAGEEEDDVSESDNEVTPLDWNSSMDDELLYMFKVNFKPHLDYNTRYRKQLTSGKQPNCQTFLGLDYRIIEGQMLHINDANSNLLLMFWNYMKDSMRDTLLHKMEYILSGQVKYVDTESEGINNIFGALRASWYLRFAKNGFSNPPRVEGKGKKRRGKDKISQEHTKIAKCFIKDFHYLGMELLLLQIFYTTEGWLKTCQHKPECPRLSKEIKDNQEVYQMLLDALHLVFEWIYATHAVPSKQHNVPVYPFTGFILNVNVSTHMHRDTGDKDICLVLVISDCIGGELVLVEPSVILRMRSGDVVVFPSKALPT</sequence>
<feature type="region of interest" description="Disordered" evidence="1">
    <location>
        <begin position="109"/>
        <end position="143"/>
    </location>
</feature>
<dbReference type="AlphaFoldDB" id="A0A9P5N710"/>
<keyword evidence="3" id="KW-1185">Reference proteome</keyword>
<name>A0A9P5N710_GYMJU</name>
<dbReference type="Gene3D" id="3.60.130.30">
    <property type="match status" value="1"/>
</dbReference>
<accession>A0A9P5N710</accession>
<evidence type="ECO:0000256" key="1">
    <source>
        <dbReference type="SAM" id="MobiDB-lite"/>
    </source>
</evidence>
<evidence type="ECO:0000313" key="2">
    <source>
        <dbReference type="EMBL" id="KAF8871014.1"/>
    </source>
</evidence>
<dbReference type="OrthoDB" id="3031173at2759"/>
<dbReference type="Proteomes" id="UP000724874">
    <property type="component" value="Unassembled WGS sequence"/>
</dbReference>
<gene>
    <name evidence="2" type="ORF">CPB84DRAFT_1830233</name>
</gene>
<protein>
    <submittedName>
        <fullName evidence="2">Uncharacterized protein</fullName>
    </submittedName>
</protein>
<reference evidence="2" key="1">
    <citation type="submission" date="2020-11" db="EMBL/GenBank/DDBJ databases">
        <authorList>
            <consortium name="DOE Joint Genome Institute"/>
            <person name="Ahrendt S."/>
            <person name="Riley R."/>
            <person name="Andreopoulos W."/>
            <person name="LaButti K."/>
            <person name="Pangilinan J."/>
            <person name="Ruiz-duenas F.J."/>
            <person name="Barrasa J.M."/>
            <person name="Sanchez-Garcia M."/>
            <person name="Camarero S."/>
            <person name="Miyauchi S."/>
            <person name="Serrano A."/>
            <person name="Linde D."/>
            <person name="Babiker R."/>
            <person name="Drula E."/>
            <person name="Ayuso-Fernandez I."/>
            <person name="Pacheco R."/>
            <person name="Padilla G."/>
            <person name="Ferreira P."/>
            <person name="Barriuso J."/>
            <person name="Kellner H."/>
            <person name="Castanera R."/>
            <person name="Alfaro M."/>
            <person name="Ramirez L."/>
            <person name="Pisabarro A.G."/>
            <person name="Kuo A."/>
            <person name="Tritt A."/>
            <person name="Lipzen A."/>
            <person name="He G."/>
            <person name="Yan M."/>
            <person name="Ng V."/>
            <person name="Cullen D."/>
            <person name="Martin F."/>
            <person name="Rosso M.-N."/>
            <person name="Henrissat B."/>
            <person name="Hibbett D."/>
            <person name="Martinez A.T."/>
            <person name="Grigoriev I.V."/>
        </authorList>
    </citation>
    <scope>NUCLEOTIDE SEQUENCE</scope>
    <source>
        <strain evidence="2">AH 44721</strain>
    </source>
</reference>
<organism evidence="2 3">
    <name type="scientific">Gymnopilus junonius</name>
    <name type="common">Spectacular rustgill mushroom</name>
    <name type="synonym">Gymnopilus spectabilis subsp. junonius</name>
    <dbReference type="NCBI Taxonomy" id="109634"/>
    <lineage>
        <taxon>Eukaryota</taxon>
        <taxon>Fungi</taxon>
        <taxon>Dikarya</taxon>
        <taxon>Basidiomycota</taxon>
        <taxon>Agaricomycotina</taxon>
        <taxon>Agaricomycetes</taxon>
        <taxon>Agaricomycetidae</taxon>
        <taxon>Agaricales</taxon>
        <taxon>Agaricineae</taxon>
        <taxon>Hymenogastraceae</taxon>
        <taxon>Gymnopilus</taxon>
    </lineage>
</organism>
<comment type="caution">
    <text evidence="2">The sequence shown here is derived from an EMBL/GenBank/DDBJ whole genome shotgun (WGS) entry which is preliminary data.</text>
</comment>
<feature type="compositionally biased region" description="Polar residues" evidence="1">
    <location>
        <begin position="109"/>
        <end position="124"/>
    </location>
</feature>
<proteinExistence type="predicted"/>
<evidence type="ECO:0000313" key="3">
    <source>
        <dbReference type="Proteomes" id="UP000724874"/>
    </source>
</evidence>